<keyword evidence="1" id="KW-1133">Transmembrane helix</keyword>
<feature type="transmembrane region" description="Helical" evidence="1">
    <location>
        <begin position="7"/>
        <end position="26"/>
    </location>
</feature>
<keyword evidence="3" id="KW-1185">Reference proteome</keyword>
<gene>
    <name evidence="2" type="primary">amaP</name>
    <name evidence="2" type="ORF">AAF454_04920</name>
</gene>
<comment type="caution">
    <text evidence="2">The sequence shown here is derived from an EMBL/GenBank/DDBJ whole genome shotgun (WGS) entry which is preliminary data.</text>
</comment>
<keyword evidence="1" id="KW-0812">Transmembrane</keyword>
<evidence type="ECO:0000313" key="3">
    <source>
        <dbReference type="Proteomes" id="UP001398420"/>
    </source>
</evidence>
<dbReference type="NCBIfam" id="NF033218">
    <property type="entry name" value="anchor_AmaP"/>
    <property type="match status" value="1"/>
</dbReference>
<protein>
    <submittedName>
        <fullName evidence="2">Alkaline shock response membrane anchor protein AmaP</fullName>
    </submittedName>
</protein>
<evidence type="ECO:0000256" key="1">
    <source>
        <dbReference type="SAM" id="Phobius"/>
    </source>
</evidence>
<sequence>MNMGLRWIFGIYALLTFLLSLGIILMLTEVYDSVAYVLEFPKNGSFFIVVISLVSFLALVSLILFFSSFKSSPSTRKDLNIDTSLGEISISKKSIESMAYNIAKKFDGIRSLEVGADIFSKAEKIKLTVTFSVFKNSAVQQTAKEMQQRLKDDLERMLEVQVSEVQIYVIDLEGKTSKKQRVV</sequence>
<proteinExistence type="predicted"/>
<name>A0ABU9LJ70_9BACL</name>
<dbReference type="Proteomes" id="UP001398420">
    <property type="component" value="Unassembled WGS sequence"/>
</dbReference>
<keyword evidence="1" id="KW-0472">Membrane</keyword>
<feature type="transmembrane region" description="Helical" evidence="1">
    <location>
        <begin position="46"/>
        <end position="67"/>
    </location>
</feature>
<dbReference type="EMBL" id="JBCEWA010000003">
    <property type="protein sequence ID" value="MEL5987752.1"/>
    <property type="molecule type" value="Genomic_DNA"/>
</dbReference>
<evidence type="ECO:0000313" key="2">
    <source>
        <dbReference type="EMBL" id="MEL5987752.1"/>
    </source>
</evidence>
<organism evidence="2 3">
    <name type="scientific">Kurthia gibsonii</name>
    <dbReference type="NCBI Taxonomy" id="33946"/>
    <lineage>
        <taxon>Bacteria</taxon>
        <taxon>Bacillati</taxon>
        <taxon>Bacillota</taxon>
        <taxon>Bacilli</taxon>
        <taxon>Bacillales</taxon>
        <taxon>Caryophanaceae</taxon>
        <taxon>Kurthia</taxon>
    </lineage>
</organism>
<dbReference type="RefSeq" id="WP_087680885.1">
    <property type="nucleotide sequence ID" value="NZ_JBBCRB010000004.1"/>
</dbReference>
<accession>A0ABU9LJ70</accession>
<reference evidence="2 3" key="1">
    <citation type="submission" date="2024-04" db="EMBL/GenBank/DDBJ databases">
        <authorList>
            <person name="Wu Y.S."/>
            <person name="Zhang L."/>
        </authorList>
    </citation>
    <scope>NUCLEOTIDE SEQUENCE [LARGE SCALE GENOMIC DNA]</scope>
    <source>
        <strain evidence="2 3">KG-01</strain>
    </source>
</reference>